<dbReference type="InterPro" id="IPR051393">
    <property type="entry name" value="ABC_transporter_permease"/>
</dbReference>
<evidence type="ECO:0000256" key="6">
    <source>
        <dbReference type="ARBA" id="ARBA00023136"/>
    </source>
</evidence>
<feature type="transmembrane region" description="Helical" evidence="7">
    <location>
        <begin position="138"/>
        <end position="155"/>
    </location>
</feature>
<keyword evidence="6 7" id="KW-0472">Membrane</keyword>
<dbReference type="SUPFAM" id="SSF161098">
    <property type="entry name" value="MetI-like"/>
    <property type="match status" value="1"/>
</dbReference>
<evidence type="ECO:0000313" key="10">
    <source>
        <dbReference type="EMBL" id="KFI52506.1"/>
    </source>
</evidence>
<feature type="domain" description="ABC transmembrane type-1" evidence="9">
    <location>
        <begin position="100"/>
        <end position="314"/>
    </location>
</feature>
<evidence type="ECO:0000256" key="8">
    <source>
        <dbReference type="SAM" id="MobiDB-lite"/>
    </source>
</evidence>
<keyword evidence="3" id="KW-1003">Cell membrane</keyword>
<dbReference type="InterPro" id="IPR000515">
    <property type="entry name" value="MetI-like"/>
</dbReference>
<comment type="subcellular location">
    <subcellularLocation>
        <location evidence="1 7">Cell membrane</location>
        <topology evidence="1 7">Multi-pass membrane protein</topology>
    </subcellularLocation>
</comment>
<evidence type="ECO:0000256" key="2">
    <source>
        <dbReference type="ARBA" id="ARBA00022448"/>
    </source>
</evidence>
<reference evidence="10 11" key="1">
    <citation type="submission" date="2014-03" db="EMBL/GenBank/DDBJ databases">
        <title>Genomics of Bifidobacteria.</title>
        <authorList>
            <person name="Ventura M."/>
            <person name="Milani C."/>
            <person name="Lugli G.A."/>
        </authorList>
    </citation>
    <scope>NUCLEOTIDE SEQUENCE [LARGE SCALE GENOMIC DNA]</scope>
    <source>
        <strain evidence="10 11">DSM 23969</strain>
    </source>
</reference>
<feature type="transmembrane region" description="Helical" evidence="7">
    <location>
        <begin position="187"/>
        <end position="208"/>
    </location>
</feature>
<keyword evidence="5 7" id="KW-1133">Transmembrane helix</keyword>
<evidence type="ECO:0000256" key="7">
    <source>
        <dbReference type="RuleBase" id="RU363032"/>
    </source>
</evidence>
<dbReference type="Gene3D" id="1.10.3720.10">
    <property type="entry name" value="MetI-like"/>
    <property type="match status" value="1"/>
</dbReference>
<dbReference type="Proteomes" id="UP000029108">
    <property type="component" value="Unassembled WGS sequence"/>
</dbReference>
<gene>
    <name evidence="10" type="ORF">BBIA_0930</name>
</gene>
<evidence type="ECO:0000256" key="3">
    <source>
        <dbReference type="ARBA" id="ARBA00022475"/>
    </source>
</evidence>
<dbReference type="STRING" id="1437608.GCA_000771645_01830"/>
<comment type="similarity">
    <text evidence="7">Belongs to the binding-protein-dependent transport system permease family.</text>
</comment>
<sequence>MSPATATLPSSARNGSGAKTNGLSFRKEGALRALLHKESVAGYVCAFPFIFGFLMFMIVPMILSLWYSFTDYNIIGEASFIGLDNYVEMFTQDDLFWKSLGVTFLFALVSVPLKLVFALIVAMLLLRNSKASGFYRAAYYLPSILGGSVAIAILWRQMFATDGVINQVLGVFGIDSKFAWLGDTRTAIWTLIILAVWQFGSSMLIFLASLKQIPAELYEAASVDGASKWTQFWKITLPLLTPTIFFNLVMQMINGFLAFTQCYIITQGKPMNSTLFYMVHMYDESFTNYHAGYGAAMAWVMLVLVGAVTLFLFATKRFWVYDEEA</sequence>
<organism evidence="10 11">
    <name type="scientific">Bifidobacterium biavatii DSM 23969</name>
    <dbReference type="NCBI Taxonomy" id="1437608"/>
    <lineage>
        <taxon>Bacteria</taxon>
        <taxon>Bacillati</taxon>
        <taxon>Actinomycetota</taxon>
        <taxon>Actinomycetes</taxon>
        <taxon>Bifidobacteriales</taxon>
        <taxon>Bifidobacteriaceae</taxon>
        <taxon>Bifidobacterium</taxon>
    </lineage>
</organism>
<feature type="region of interest" description="Disordered" evidence="8">
    <location>
        <begin position="1"/>
        <end position="20"/>
    </location>
</feature>
<feature type="transmembrane region" description="Helical" evidence="7">
    <location>
        <begin position="40"/>
        <end position="63"/>
    </location>
</feature>
<dbReference type="eggNOG" id="COG1175">
    <property type="taxonomic scope" value="Bacteria"/>
</dbReference>
<keyword evidence="11" id="KW-1185">Reference proteome</keyword>
<dbReference type="EMBL" id="JGYN01000005">
    <property type="protein sequence ID" value="KFI52506.1"/>
    <property type="molecule type" value="Genomic_DNA"/>
</dbReference>
<dbReference type="CDD" id="cd06261">
    <property type="entry name" value="TM_PBP2"/>
    <property type="match status" value="1"/>
</dbReference>
<dbReference type="OrthoDB" id="3238099at2"/>
<evidence type="ECO:0000256" key="4">
    <source>
        <dbReference type="ARBA" id="ARBA00022692"/>
    </source>
</evidence>
<accession>A0A087A156</accession>
<dbReference type="PANTHER" id="PTHR30193:SF1">
    <property type="entry name" value="ABC TRANSPORTER PERMEASE PROTEIN YESP-RELATED"/>
    <property type="match status" value="1"/>
</dbReference>
<evidence type="ECO:0000313" key="11">
    <source>
        <dbReference type="Proteomes" id="UP000029108"/>
    </source>
</evidence>
<dbReference type="PANTHER" id="PTHR30193">
    <property type="entry name" value="ABC TRANSPORTER PERMEASE PROTEIN"/>
    <property type="match status" value="1"/>
</dbReference>
<feature type="transmembrane region" description="Helical" evidence="7">
    <location>
        <begin position="291"/>
        <end position="313"/>
    </location>
</feature>
<dbReference type="GO" id="GO:0005886">
    <property type="term" value="C:plasma membrane"/>
    <property type="evidence" value="ECO:0007669"/>
    <property type="project" value="UniProtKB-SubCell"/>
</dbReference>
<comment type="caution">
    <text evidence="10">The sequence shown here is derived from an EMBL/GenBank/DDBJ whole genome shotgun (WGS) entry which is preliminary data.</text>
</comment>
<dbReference type="InterPro" id="IPR035906">
    <property type="entry name" value="MetI-like_sf"/>
</dbReference>
<dbReference type="GO" id="GO:0055085">
    <property type="term" value="P:transmembrane transport"/>
    <property type="evidence" value="ECO:0007669"/>
    <property type="project" value="InterPro"/>
</dbReference>
<feature type="transmembrane region" description="Helical" evidence="7">
    <location>
        <begin position="244"/>
        <end position="266"/>
    </location>
</feature>
<feature type="transmembrane region" description="Helical" evidence="7">
    <location>
        <begin position="104"/>
        <end position="126"/>
    </location>
</feature>
<dbReference type="Pfam" id="PF00528">
    <property type="entry name" value="BPD_transp_1"/>
    <property type="match status" value="1"/>
</dbReference>
<dbReference type="AlphaFoldDB" id="A0A087A156"/>
<keyword evidence="4 7" id="KW-0812">Transmembrane</keyword>
<dbReference type="RefSeq" id="WP_081891891.1">
    <property type="nucleotide sequence ID" value="NZ_JDUU01000034.1"/>
</dbReference>
<proteinExistence type="inferred from homology"/>
<evidence type="ECO:0000256" key="5">
    <source>
        <dbReference type="ARBA" id="ARBA00022989"/>
    </source>
</evidence>
<evidence type="ECO:0000256" key="1">
    <source>
        <dbReference type="ARBA" id="ARBA00004651"/>
    </source>
</evidence>
<dbReference type="PROSITE" id="PS50928">
    <property type="entry name" value="ABC_TM1"/>
    <property type="match status" value="1"/>
</dbReference>
<evidence type="ECO:0000259" key="9">
    <source>
        <dbReference type="PROSITE" id="PS50928"/>
    </source>
</evidence>
<protein>
    <submittedName>
        <fullName evidence="10">ABC transporter, permease protein, probably Saturated and unsaturated oligogalacturonide transporter</fullName>
    </submittedName>
</protein>
<keyword evidence="2 7" id="KW-0813">Transport</keyword>
<name>A0A087A156_9BIFI</name>